<accession>A0A8J8PGU1</accession>
<proteinExistence type="predicted"/>
<dbReference type="Proteomes" id="UP000752814">
    <property type="component" value="Unassembled WGS sequence"/>
</dbReference>
<evidence type="ECO:0000313" key="2">
    <source>
        <dbReference type="Proteomes" id="UP000752814"/>
    </source>
</evidence>
<sequence>MQDEYYLPEDIKVWLQSCKDHKTILLDGQVLEKLASSLEEDISWDEQRIKEFEEAGGLVKDDDDSTILFLNDETFVKEFEYNDHTCYLVSIPAGESEKVKLLEGAWIGLVDLYSSRGARDDVIAELYTCMGNYDHTEGMERLTNKFIENDDLTASILGIYGYRKENPEDFLEESP</sequence>
<dbReference type="AlphaFoldDB" id="A0A8J8PGU1"/>
<protein>
    <submittedName>
        <fullName evidence="1">Uncharacterized protein</fullName>
    </submittedName>
</protein>
<dbReference type="RefSeq" id="WP_020448006.1">
    <property type="nucleotide sequence ID" value="NZ_CAYAYA010000023.1"/>
</dbReference>
<name>A0A8J8PGU1_9ARCH</name>
<organism evidence="1 2">
    <name type="scientific">Candidatus Methanomassiliicoccus intestinalis</name>
    <dbReference type="NCBI Taxonomy" id="1406512"/>
    <lineage>
        <taxon>Archaea</taxon>
        <taxon>Methanobacteriati</taxon>
        <taxon>Thermoplasmatota</taxon>
        <taxon>Thermoplasmata</taxon>
        <taxon>Methanomassiliicoccales</taxon>
        <taxon>Methanomassiliicoccaceae</taxon>
        <taxon>Methanomassiliicoccus</taxon>
    </lineage>
</organism>
<evidence type="ECO:0000313" key="1">
    <source>
        <dbReference type="EMBL" id="TQS82570.1"/>
    </source>
</evidence>
<comment type="caution">
    <text evidence="1">The sequence shown here is derived from an EMBL/GenBank/DDBJ whole genome shotgun (WGS) entry which is preliminary data.</text>
</comment>
<dbReference type="GeneID" id="41322511"/>
<dbReference type="EMBL" id="LVVT01000016">
    <property type="protein sequence ID" value="TQS82570.1"/>
    <property type="molecule type" value="Genomic_DNA"/>
</dbReference>
<reference evidence="1" key="1">
    <citation type="submission" date="2016-03" db="EMBL/GenBank/DDBJ databases">
        <authorList>
            <person name="Borrel G."/>
            <person name="Mccann A."/>
            <person name="O'Toole P.W."/>
        </authorList>
    </citation>
    <scope>NUCLEOTIDE SEQUENCE</scope>
    <source>
        <strain evidence="1">183</strain>
    </source>
</reference>
<gene>
    <name evidence="1" type="ORF">A3207_08955</name>
</gene>